<name>A0A2P2NC46_RHIMU</name>
<dbReference type="EMBL" id="GGEC01059562">
    <property type="protein sequence ID" value="MBX40046.1"/>
    <property type="molecule type" value="Transcribed_RNA"/>
</dbReference>
<protein>
    <submittedName>
        <fullName evidence="1">Uncharacterized protein</fullName>
    </submittedName>
</protein>
<dbReference type="AlphaFoldDB" id="A0A2P2NC46"/>
<proteinExistence type="predicted"/>
<reference evidence="1" key="1">
    <citation type="submission" date="2018-02" db="EMBL/GenBank/DDBJ databases">
        <title>Rhizophora mucronata_Transcriptome.</title>
        <authorList>
            <person name="Meera S.P."/>
            <person name="Sreeshan A."/>
            <person name="Augustine A."/>
        </authorList>
    </citation>
    <scope>NUCLEOTIDE SEQUENCE</scope>
    <source>
        <tissue evidence="1">Leaf</tissue>
    </source>
</reference>
<accession>A0A2P2NC46</accession>
<sequence>MAMNLPFQSWKTVVIKHKVSIASHC</sequence>
<organism evidence="1">
    <name type="scientific">Rhizophora mucronata</name>
    <name type="common">Asiatic mangrove</name>
    <dbReference type="NCBI Taxonomy" id="61149"/>
    <lineage>
        <taxon>Eukaryota</taxon>
        <taxon>Viridiplantae</taxon>
        <taxon>Streptophyta</taxon>
        <taxon>Embryophyta</taxon>
        <taxon>Tracheophyta</taxon>
        <taxon>Spermatophyta</taxon>
        <taxon>Magnoliopsida</taxon>
        <taxon>eudicotyledons</taxon>
        <taxon>Gunneridae</taxon>
        <taxon>Pentapetalae</taxon>
        <taxon>rosids</taxon>
        <taxon>fabids</taxon>
        <taxon>Malpighiales</taxon>
        <taxon>Rhizophoraceae</taxon>
        <taxon>Rhizophora</taxon>
    </lineage>
</organism>
<evidence type="ECO:0000313" key="1">
    <source>
        <dbReference type="EMBL" id="MBX40046.1"/>
    </source>
</evidence>